<reference evidence="1" key="1">
    <citation type="submission" date="2023-06" db="EMBL/GenBank/DDBJ databases">
        <title>Genomic of Parafulvivirga corallium.</title>
        <authorList>
            <person name="Wang G."/>
        </authorList>
    </citation>
    <scope>NUCLEOTIDE SEQUENCE</scope>
    <source>
        <strain evidence="1">BMA10</strain>
    </source>
</reference>
<dbReference type="InterPro" id="IPR036583">
    <property type="entry name" value="23S_rRNA_IVS_sf"/>
</dbReference>
<sequence>MGSIKRFEDLEIWKKASEIAVDVFEISGLTRFEKDFGTKDQVRRAALSIASNIAEGFEYDNNKDFIRFLKYAKGSAGELRSQLYTLFRAEFIEESFYKEKHEELLILSKRIATFIKYLKSR</sequence>
<proteinExistence type="predicted"/>
<dbReference type="PANTHER" id="PTHR38471">
    <property type="entry name" value="FOUR HELIX BUNDLE PROTEIN"/>
    <property type="match status" value="1"/>
</dbReference>
<dbReference type="Proteomes" id="UP001172082">
    <property type="component" value="Unassembled WGS sequence"/>
</dbReference>
<dbReference type="Gene3D" id="1.20.1440.60">
    <property type="entry name" value="23S rRNA-intervening sequence"/>
    <property type="match status" value="1"/>
</dbReference>
<comment type="caution">
    <text evidence="1">The sequence shown here is derived from an EMBL/GenBank/DDBJ whole genome shotgun (WGS) entry which is preliminary data.</text>
</comment>
<accession>A0ABT8KHB5</accession>
<gene>
    <name evidence="1" type="ORF">QQ008_00600</name>
</gene>
<dbReference type="RefSeq" id="WP_346749860.1">
    <property type="nucleotide sequence ID" value="NZ_JAUJEA010000001.1"/>
</dbReference>
<dbReference type="SUPFAM" id="SSF158446">
    <property type="entry name" value="IVS-encoded protein-like"/>
    <property type="match status" value="1"/>
</dbReference>
<protein>
    <submittedName>
        <fullName evidence="1">Four helix bundle protein</fullName>
    </submittedName>
</protein>
<dbReference type="InterPro" id="IPR012657">
    <property type="entry name" value="23S_rRNA-intervening_sequence"/>
</dbReference>
<dbReference type="NCBIfam" id="TIGR02436">
    <property type="entry name" value="four helix bundle protein"/>
    <property type="match status" value="1"/>
</dbReference>
<dbReference type="EMBL" id="JAUJEA010000001">
    <property type="protein sequence ID" value="MDN5199828.1"/>
    <property type="molecule type" value="Genomic_DNA"/>
</dbReference>
<evidence type="ECO:0000313" key="2">
    <source>
        <dbReference type="Proteomes" id="UP001172082"/>
    </source>
</evidence>
<evidence type="ECO:0000313" key="1">
    <source>
        <dbReference type="EMBL" id="MDN5199828.1"/>
    </source>
</evidence>
<dbReference type="PANTHER" id="PTHR38471:SF2">
    <property type="entry name" value="FOUR HELIX BUNDLE PROTEIN"/>
    <property type="match status" value="1"/>
</dbReference>
<keyword evidence="2" id="KW-1185">Reference proteome</keyword>
<dbReference type="CDD" id="cd16377">
    <property type="entry name" value="23S_rRNA_IVP_like"/>
    <property type="match status" value="1"/>
</dbReference>
<name>A0ABT8KHB5_9BACT</name>
<dbReference type="Pfam" id="PF05635">
    <property type="entry name" value="23S_rRNA_IVP"/>
    <property type="match status" value="1"/>
</dbReference>
<organism evidence="1 2">
    <name type="scientific">Splendidivirga corallicola</name>
    <dbReference type="NCBI Taxonomy" id="3051826"/>
    <lineage>
        <taxon>Bacteria</taxon>
        <taxon>Pseudomonadati</taxon>
        <taxon>Bacteroidota</taxon>
        <taxon>Cytophagia</taxon>
        <taxon>Cytophagales</taxon>
        <taxon>Splendidivirgaceae</taxon>
        <taxon>Splendidivirga</taxon>
    </lineage>
</organism>